<proteinExistence type="inferred from homology"/>
<dbReference type="AlphaFoldDB" id="A0A017T8J8"/>
<dbReference type="Proteomes" id="UP000019678">
    <property type="component" value="Unassembled WGS sequence"/>
</dbReference>
<comment type="caution">
    <text evidence="3">The sequence shown here is derived from an EMBL/GenBank/DDBJ whole genome shotgun (WGS) entry which is preliminary data.</text>
</comment>
<dbReference type="PANTHER" id="PTHR35174:SF3">
    <property type="entry name" value="BLL7171 PROTEIN"/>
    <property type="match status" value="1"/>
</dbReference>
<dbReference type="Pfam" id="PF03795">
    <property type="entry name" value="YCII"/>
    <property type="match status" value="1"/>
</dbReference>
<dbReference type="InterPro" id="IPR011008">
    <property type="entry name" value="Dimeric_a/b-barrel"/>
</dbReference>
<accession>A0A017T8J8</accession>
<name>A0A017T8J8_9BACT</name>
<evidence type="ECO:0000256" key="1">
    <source>
        <dbReference type="ARBA" id="ARBA00007689"/>
    </source>
</evidence>
<dbReference type="InterPro" id="IPR005545">
    <property type="entry name" value="YCII"/>
</dbReference>
<comment type="similarity">
    <text evidence="1">Belongs to the YciI family.</text>
</comment>
<evidence type="ECO:0000259" key="2">
    <source>
        <dbReference type="Pfam" id="PF03795"/>
    </source>
</evidence>
<protein>
    <submittedName>
        <fullName evidence="3">DGPF domain protein</fullName>
    </submittedName>
</protein>
<sequence length="132" mass="13944">MKFMLMMHTPNGGPYQIASWPHQDIKGHIAFMIDLAKRLGASGELVLAEGLSGPEEAKLVRAGKDGKPITDGVFPETKEFLAGFWIVDVESAERAYAIAAEASAAPGPGGAPLNMGIEVRQVPSGLPADMMP</sequence>
<reference evidence="3 4" key="1">
    <citation type="submission" date="2013-05" db="EMBL/GenBank/DDBJ databases">
        <title>Genome assembly of Chondromyces apiculatus DSM 436.</title>
        <authorList>
            <person name="Sharma G."/>
            <person name="Khatri I."/>
            <person name="Kaur C."/>
            <person name="Mayilraj S."/>
            <person name="Subramanian S."/>
        </authorList>
    </citation>
    <scope>NUCLEOTIDE SEQUENCE [LARGE SCALE GENOMIC DNA]</scope>
    <source>
        <strain evidence="3 4">DSM 436</strain>
    </source>
</reference>
<dbReference type="EMBL" id="ASRX01000022">
    <property type="protein sequence ID" value="EYF05563.1"/>
    <property type="molecule type" value="Genomic_DNA"/>
</dbReference>
<gene>
    <name evidence="3" type="ORF">CAP_3111</name>
</gene>
<dbReference type="PANTHER" id="PTHR35174">
    <property type="entry name" value="BLL7171 PROTEIN-RELATED"/>
    <property type="match status" value="1"/>
</dbReference>
<dbReference type="STRING" id="1192034.CAP_3111"/>
<dbReference type="eggNOG" id="COG3795">
    <property type="taxonomic scope" value="Bacteria"/>
</dbReference>
<dbReference type="SUPFAM" id="SSF54909">
    <property type="entry name" value="Dimeric alpha+beta barrel"/>
    <property type="match status" value="1"/>
</dbReference>
<dbReference type="OrthoDB" id="9807535at2"/>
<dbReference type="Gene3D" id="3.30.70.1060">
    <property type="entry name" value="Dimeric alpha+beta barrel"/>
    <property type="match status" value="1"/>
</dbReference>
<evidence type="ECO:0000313" key="4">
    <source>
        <dbReference type="Proteomes" id="UP000019678"/>
    </source>
</evidence>
<dbReference type="RefSeq" id="WP_044241577.1">
    <property type="nucleotide sequence ID" value="NZ_ASRX01000022.1"/>
</dbReference>
<evidence type="ECO:0000313" key="3">
    <source>
        <dbReference type="EMBL" id="EYF05563.1"/>
    </source>
</evidence>
<organism evidence="3 4">
    <name type="scientific">Chondromyces apiculatus DSM 436</name>
    <dbReference type="NCBI Taxonomy" id="1192034"/>
    <lineage>
        <taxon>Bacteria</taxon>
        <taxon>Pseudomonadati</taxon>
        <taxon>Myxococcota</taxon>
        <taxon>Polyangia</taxon>
        <taxon>Polyangiales</taxon>
        <taxon>Polyangiaceae</taxon>
        <taxon>Chondromyces</taxon>
    </lineage>
</organism>
<feature type="domain" description="YCII-related" evidence="2">
    <location>
        <begin position="17"/>
        <end position="103"/>
    </location>
</feature>
<keyword evidence="4" id="KW-1185">Reference proteome</keyword>